<evidence type="ECO:0000313" key="2">
    <source>
        <dbReference type="Proteomes" id="UP001234297"/>
    </source>
</evidence>
<keyword evidence="2" id="KW-1185">Reference proteome</keyword>
<evidence type="ECO:0000313" key="1">
    <source>
        <dbReference type="EMBL" id="KAJ8626935.1"/>
    </source>
</evidence>
<proteinExistence type="predicted"/>
<dbReference type="Proteomes" id="UP001234297">
    <property type="component" value="Chromosome 6"/>
</dbReference>
<organism evidence="1 2">
    <name type="scientific">Persea americana</name>
    <name type="common">Avocado</name>
    <dbReference type="NCBI Taxonomy" id="3435"/>
    <lineage>
        <taxon>Eukaryota</taxon>
        <taxon>Viridiplantae</taxon>
        <taxon>Streptophyta</taxon>
        <taxon>Embryophyta</taxon>
        <taxon>Tracheophyta</taxon>
        <taxon>Spermatophyta</taxon>
        <taxon>Magnoliopsida</taxon>
        <taxon>Magnoliidae</taxon>
        <taxon>Laurales</taxon>
        <taxon>Lauraceae</taxon>
        <taxon>Persea</taxon>
    </lineage>
</organism>
<sequence>MELLLPLKEEYEKAISKAKQQQQQYQQPGEHQIAFWCLFAATYLALFLFNVSVLGFQFANGSIDAAEAASVSFFSVAGLAAAVGLFLWNTGLRPSRHAWMLYALFSLSAFGRSALLFARHEWVFSFCFGLGSVYCFLLTFCAWNVLQSMDLTYPVKKSAMFV</sequence>
<comment type="caution">
    <text evidence="1">The sequence shown here is derived from an EMBL/GenBank/DDBJ whole genome shotgun (WGS) entry which is preliminary data.</text>
</comment>
<name>A0ACC2L0U5_PERAE</name>
<accession>A0ACC2L0U5</accession>
<gene>
    <name evidence="1" type="ORF">MRB53_020242</name>
</gene>
<reference evidence="1 2" key="1">
    <citation type="journal article" date="2022" name="Hortic Res">
        <title>A haplotype resolved chromosomal level avocado genome allows analysis of novel avocado genes.</title>
        <authorList>
            <person name="Nath O."/>
            <person name="Fletcher S.J."/>
            <person name="Hayward A."/>
            <person name="Shaw L.M."/>
            <person name="Masouleh A.K."/>
            <person name="Furtado A."/>
            <person name="Henry R.J."/>
            <person name="Mitter N."/>
        </authorList>
    </citation>
    <scope>NUCLEOTIDE SEQUENCE [LARGE SCALE GENOMIC DNA]</scope>
    <source>
        <strain evidence="2">cv. Hass</strain>
    </source>
</reference>
<protein>
    <submittedName>
        <fullName evidence="1">Uncharacterized protein</fullName>
    </submittedName>
</protein>
<dbReference type="EMBL" id="CM056814">
    <property type="protein sequence ID" value="KAJ8626935.1"/>
    <property type="molecule type" value="Genomic_DNA"/>
</dbReference>